<dbReference type="PANTHER" id="PTHR44675:SF1">
    <property type="entry name" value="P21-ACTIVATED PROTEIN KINASE-INTERACTING PROTEIN 1"/>
    <property type="match status" value="1"/>
</dbReference>
<dbReference type="EMBL" id="JAPXFL010000008">
    <property type="protein sequence ID" value="KAK9502692.1"/>
    <property type="molecule type" value="Genomic_DNA"/>
</dbReference>
<comment type="caution">
    <text evidence="5">The sequence shown here is derived from an EMBL/GenBank/DDBJ whole genome shotgun (WGS) entry which is preliminary data.</text>
</comment>
<dbReference type="InterPro" id="IPR036322">
    <property type="entry name" value="WD40_repeat_dom_sf"/>
</dbReference>
<evidence type="ECO:0000256" key="1">
    <source>
        <dbReference type="ARBA" id="ARBA00022574"/>
    </source>
</evidence>
<dbReference type="Gene3D" id="2.130.10.10">
    <property type="entry name" value="YVTN repeat-like/Quinoprotein amine dehydrogenase"/>
    <property type="match status" value="2"/>
</dbReference>
<dbReference type="InterPro" id="IPR051959">
    <property type="entry name" value="PAK1-Kinase_Regulator"/>
</dbReference>
<dbReference type="PROSITE" id="PS00678">
    <property type="entry name" value="WD_REPEATS_1"/>
    <property type="match status" value="1"/>
</dbReference>
<dbReference type="Proteomes" id="UP001461498">
    <property type="component" value="Unassembled WGS sequence"/>
</dbReference>
<dbReference type="InterPro" id="IPR019775">
    <property type="entry name" value="WD40_repeat_CS"/>
</dbReference>
<evidence type="ECO:0000256" key="3">
    <source>
        <dbReference type="ARBA" id="ARBA00045213"/>
    </source>
</evidence>
<protein>
    <recommendedName>
        <fullName evidence="7">P21-activated protein kinase-interacting protein 1-like</fullName>
    </recommendedName>
</protein>
<feature type="repeat" description="WD" evidence="4">
    <location>
        <begin position="129"/>
        <end position="163"/>
    </location>
</feature>
<evidence type="ECO:0000313" key="5">
    <source>
        <dbReference type="EMBL" id="KAK9502692.1"/>
    </source>
</evidence>
<sequence>MADNELFEIIVGTYEEYLLGYKFIKNDREYKLKHTVANHSHKGSLRSVAWHNKFLASAGTDECIHLYDLHLRKECGLLMHHSGTVTSLSFTPDGHYLISGSEDGSIAMFAVGSWVLDKVWSKAHKGKAVNSISVHPSGKMALSIGNDYTLRTWNLVKGRCAYIVNIASKYKRPEIIEWSLCGNYFGLLDESKVDVYSVADGNVIRTLQLKSKISSIQFLQEEKICLGDSIGNITCINFLTGDELWIINSKEENRIKCLKLFDDWLISGNSKGTISVHNISGNKKPILTTSLETSCRITCMTISQIPGDDKSQVITKRKKRKSVFETKSVNEEEYKNLKKHLSSKKFNVHCYPPDQKWHIELL</sequence>
<evidence type="ECO:0008006" key="7">
    <source>
        <dbReference type="Google" id="ProtNLM"/>
    </source>
</evidence>
<gene>
    <name evidence="5" type="ORF">O3M35_011409</name>
</gene>
<dbReference type="SMART" id="SM00320">
    <property type="entry name" value="WD40"/>
    <property type="match status" value="4"/>
</dbReference>
<keyword evidence="2" id="KW-0677">Repeat</keyword>
<proteinExistence type="predicted"/>
<evidence type="ECO:0000256" key="2">
    <source>
        <dbReference type="ARBA" id="ARBA00022737"/>
    </source>
</evidence>
<dbReference type="PROSITE" id="PS50294">
    <property type="entry name" value="WD_REPEATS_REGION"/>
    <property type="match status" value="1"/>
</dbReference>
<keyword evidence="1 4" id="KW-0853">WD repeat</keyword>
<evidence type="ECO:0000313" key="6">
    <source>
        <dbReference type="Proteomes" id="UP001461498"/>
    </source>
</evidence>
<dbReference type="InterPro" id="IPR001680">
    <property type="entry name" value="WD40_rpt"/>
</dbReference>
<reference evidence="5 6" key="1">
    <citation type="submission" date="2022-12" db="EMBL/GenBank/DDBJ databases">
        <title>Chromosome-level genome assembly of true bugs.</title>
        <authorList>
            <person name="Ma L."/>
            <person name="Li H."/>
        </authorList>
    </citation>
    <scope>NUCLEOTIDE SEQUENCE [LARGE SCALE GENOMIC DNA]</scope>
    <source>
        <strain evidence="5">Lab_2022b</strain>
    </source>
</reference>
<dbReference type="InterPro" id="IPR015943">
    <property type="entry name" value="WD40/YVTN_repeat-like_dom_sf"/>
</dbReference>
<comment type="function">
    <text evidence="3">Negatively regulates the PAK1 kinase. PAK1 is a member of the PAK kinase family, which has been shown to play a positive role in the regulation of signaling pathways involving MAPK8 and RELA. PAK1 exists as an inactive homodimer, which is activated by binding of small GTPases such as CDC42 to an N-terminal regulatory domain. PAK1IP1 also binds to the N-terminus of PAK1, and inhibits the specific activation of PAK1 by CDC42. May be involved in ribosomal large subunit assembly.</text>
</comment>
<dbReference type="Pfam" id="PF00400">
    <property type="entry name" value="WD40"/>
    <property type="match status" value="3"/>
</dbReference>
<dbReference type="SUPFAM" id="SSF50978">
    <property type="entry name" value="WD40 repeat-like"/>
    <property type="match status" value="1"/>
</dbReference>
<name>A0AAW1D1D5_9HEMI</name>
<evidence type="ECO:0000256" key="4">
    <source>
        <dbReference type="PROSITE-ProRule" id="PRU00221"/>
    </source>
</evidence>
<accession>A0AAW1D1D5</accession>
<dbReference type="AlphaFoldDB" id="A0AAW1D1D5"/>
<dbReference type="PANTHER" id="PTHR44675">
    <property type="entry name" value="PAK1 INTERACTING PROTEIN 1"/>
    <property type="match status" value="1"/>
</dbReference>
<keyword evidence="6" id="KW-1185">Reference proteome</keyword>
<feature type="repeat" description="WD" evidence="4">
    <location>
        <begin position="78"/>
        <end position="109"/>
    </location>
</feature>
<organism evidence="5 6">
    <name type="scientific">Rhynocoris fuscipes</name>
    <dbReference type="NCBI Taxonomy" id="488301"/>
    <lineage>
        <taxon>Eukaryota</taxon>
        <taxon>Metazoa</taxon>
        <taxon>Ecdysozoa</taxon>
        <taxon>Arthropoda</taxon>
        <taxon>Hexapoda</taxon>
        <taxon>Insecta</taxon>
        <taxon>Pterygota</taxon>
        <taxon>Neoptera</taxon>
        <taxon>Paraneoptera</taxon>
        <taxon>Hemiptera</taxon>
        <taxon>Heteroptera</taxon>
        <taxon>Panheteroptera</taxon>
        <taxon>Cimicomorpha</taxon>
        <taxon>Reduviidae</taxon>
        <taxon>Harpactorinae</taxon>
        <taxon>Harpactorini</taxon>
        <taxon>Rhynocoris</taxon>
    </lineage>
</organism>
<dbReference type="PROSITE" id="PS50082">
    <property type="entry name" value="WD_REPEATS_2"/>
    <property type="match status" value="2"/>
</dbReference>